<evidence type="ECO:0000256" key="1">
    <source>
        <dbReference type="SAM" id="Phobius"/>
    </source>
</evidence>
<reference evidence="2 3" key="1">
    <citation type="submission" date="2018-08" db="EMBL/GenBank/DDBJ databases">
        <authorList>
            <person name="Khan S.A."/>
        </authorList>
    </citation>
    <scope>NUCLEOTIDE SEQUENCE [LARGE SCALE GENOMIC DNA]</scope>
    <source>
        <strain evidence="2 3">GTF-13</strain>
    </source>
</reference>
<feature type="transmembrane region" description="Helical" evidence="1">
    <location>
        <begin position="181"/>
        <end position="201"/>
    </location>
</feature>
<evidence type="ECO:0000313" key="3">
    <source>
        <dbReference type="Proteomes" id="UP000280792"/>
    </source>
</evidence>
<dbReference type="Proteomes" id="UP000280792">
    <property type="component" value="Unassembled WGS sequence"/>
</dbReference>
<keyword evidence="1" id="KW-1133">Transmembrane helix</keyword>
<feature type="transmembrane region" description="Helical" evidence="1">
    <location>
        <begin position="148"/>
        <end position="169"/>
    </location>
</feature>
<feature type="transmembrane region" description="Helical" evidence="1">
    <location>
        <begin position="99"/>
        <end position="117"/>
    </location>
</feature>
<feature type="transmembrane region" description="Helical" evidence="1">
    <location>
        <begin position="35"/>
        <end position="57"/>
    </location>
</feature>
<keyword evidence="1" id="KW-0472">Membrane</keyword>
<evidence type="ECO:0000313" key="2">
    <source>
        <dbReference type="EMBL" id="RRJ83586.1"/>
    </source>
</evidence>
<dbReference type="AlphaFoldDB" id="A0A3P3VPK3"/>
<proteinExistence type="predicted"/>
<feature type="transmembrane region" description="Helical" evidence="1">
    <location>
        <begin position="6"/>
        <end position="23"/>
    </location>
</feature>
<accession>A0A3P3VPK3</accession>
<protein>
    <submittedName>
        <fullName evidence="2">Uncharacterized protein</fullName>
    </submittedName>
</protein>
<dbReference type="RefSeq" id="WP_125013692.1">
    <property type="nucleotide sequence ID" value="NZ_QWEZ01000001.1"/>
</dbReference>
<gene>
    <name evidence="2" type="ORF">D0544_00220</name>
</gene>
<comment type="caution">
    <text evidence="2">The sequence shown here is derived from an EMBL/GenBank/DDBJ whole genome shotgun (WGS) entry which is preliminary data.</text>
</comment>
<name>A0A3P3VPK3_9GAMM</name>
<feature type="transmembrane region" description="Helical" evidence="1">
    <location>
        <begin position="69"/>
        <end position="92"/>
    </location>
</feature>
<sequence>MLSTAISDAVLCLSSGFAMVMVAQRSNASEGDRAAALGAMVGFLGFTLAALFGSLRFGLGEQWREAHSLFSQAATFMALPLIATAFLCLTLPRPLSRPGWGRLLLALMVAFEVARRLEWIPQYRLLLGASALLLIAACSLVQLRRHRTIALFGLAGSLASAIAGLVIGTEVNLSGLLRVDLFHYLLALSNLFLASSLFFLLRHRMKKQIQQERSLAG</sequence>
<organism evidence="2 3">
    <name type="scientific">Aestuariirhabdus litorea</name>
    <dbReference type="NCBI Taxonomy" id="2528527"/>
    <lineage>
        <taxon>Bacteria</taxon>
        <taxon>Pseudomonadati</taxon>
        <taxon>Pseudomonadota</taxon>
        <taxon>Gammaproteobacteria</taxon>
        <taxon>Oceanospirillales</taxon>
        <taxon>Aestuariirhabdaceae</taxon>
        <taxon>Aestuariirhabdus</taxon>
    </lineage>
</organism>
<reference evidence="2 3" key="2">
    <citation type="submission" date="2018-12" db="EMBL/GenBank/DDBJ databases">
        <title>Simiduia agarivorans gen. nov., sp. nov., a marine, agarolytic bacterium isolated from shallow coastal water from Keelung, Taiwan.</title>
        <authorList>
            <person name="Shieh W.Y."/>
        </authorList>
    </citation>
    <scope>NUCLEOTIDE SEQUENCE [LARGE SCALE GENOMIC DNA]</scope>
    <source>
        <strain evidence="2 3">GTF-13</strain>
    </source>
</reference>
<dbReference type="EMBL" id="QWEZ01000001">
    <property type="protein sequence ID" value="RRJ83586.1"/>
    <property type="molecule type" value="Genomic_DNA"/>
</dbReference>
<keyword evidence="1" id="KW-0812">Transmembrane</keyword>
<feature type="transmembrane region" description="Helical" evidence="1">
    <location>
        <begin position="123"/>
        <end position="141"/>
    </location>
</feature>
<keyword evidence="3" id="KW-1185">Reference proteome</keyword>